<evidence type="ECO:0000313" key="2">
    <source>
        <dbReference type="EMBL" id="MCS0631597.1"/>
    </source>
</evidence>
<comment type="caution">
    <text evidence="2">The sequence shown here is derived from an EMBL/GenBank/DDBJ whole genome shotgun (WGS) entry which is preliminary data.</text>
</comment>
<organism evidence="2 3">
    <name type="scientific">Telluria mixta</name>
    <dbReference type="NCBI Taxonomy" id="34071"/>
    <lineage>
        <taxon>Bacteria</taxon>
        <taxon>Pseudomonadati</taxon>
        <taxon>Pseudomonadota</taxon>
        <taxon>Betaproteobacteria</taxon>
        <taxon>Burkholderiales</taxon>
        <taxon>Oxalobacteraceae</taxon>
        <taxon>Telluria group</taxon>
        <taxon>Telluria</taxon>
    </lineage>
</organism>
<dbReference type="Gene3D" id="1.10.3130.20">
    <property type="entry name" value="Phycobilisome linker domain"/>
    <property type="match status" value="1"/>
</dbReference>
<dbReference type="RefSeq" id="WP_259450659.1">
    <property type="nucleotide sequence ID" value="NZ_CP119520.1"/>
</dbReference>
<gene>
    <name evidence="2" type="ORF">NX786_19925</name>
</gene>
<dbReference type="Proteomes" id="UP001165263">
    <property type="component" value="Unassembled WGS sequence"/>
</dbReference>
<accession>A0ABT2C2I5</accession>
<dbReference type="Pfam" id="PF13946">
    <property type="entry name" value="DUF4214"/>
    <property type="match status" value="1"/>
</dbReference>
<dbReference type="InterPro" id="IPR025282">
    <property type="entry name" value="DUF4214"/>
</dbReference>
<sequence length="489" mass="51411">MTTITMKFSQAVIDQDHALELQDHAFTNSFAGLFGNIEKYEQELNLGEPVSSTLSGSTLTVRYTSGATETYKNVVLDNPGGASGHGSANDYELLQSGVAGVYGTGKINFDYKVEGANTWLLVSTQGDVFDTLGVATDLKAGSSGYDPVFGNFGVGLKGNLNFTPQGDMIGSIGSMTLYAEKFLDSTRIDGNFYIDSSRPDPVGGVMTGYKELYRDGSVLQISGFSTTLNAQQNLDDAWSDGRYFNGDDVLSVDLPAHVYAPFMLQAGAGNDRVSLNGGGGQLGVMAGDGNDQVTLFGGAHTVDGGGGIDTVRLSVARADATVQRIGTSGSSYTVTDKAGTVDQLSGVERIAFSDATIALDIDGTAGQAYRIYQAAFNRTPDKAGLGYWINAMDRGASFTSVAKGFLDSDEYHKAYDGVASNRALVTKYYENILHRTPDAGGLDFWAGVLDSKAAGTADVLASISDSAENKAGLIGVIGNGFEYTPYGQG</sequence>
<reference evidence="2" key="1">
    <citation type="submission" date="2022-08" db="EMBL/GenBank/DDBJ databases">
        <title>Reclassification of Massilia species as members of the genera Telluria, Duganella, Pseudoduganella, Mokoshia gen. nov. and Zemynaea gen. nov. using orthogonal and non-orthogonal genome-based approaches.</title>
        <authorList>
            <person name="Bowman J.P."/>
        </authorList>
    </citation>
    <scope>NUCLEOTIDE SEQUENCE</scope>
    <source>
        <strain evidence="2">LMG 11547</strain>
    </source>
</reference>
<evidence type="ECO:0000313" key="3">
    <source>
        <dbReference type="Proteomes" id="UP001165263"/>
    </source>
</evidence>
<keyword evidence="3" id="KW-1185">Reference proteome</keyword>
<name>A0ABT2C2I5_9BURK</name>
<evidence type="ECO:0000259" key="1">
    <source>
        <dbReference type="Pfam" id="PF13946"/>
    </source>
</evidence>
<feature type="domain" description="DUF4214" evidence="1">
    <location>
        <begin position="402"/>
        <end position="471"/>
    </location>
</feature>
<proteinExistence type="predicted"/>
<dbReference type="InterPro" id="IPR038255">
    <property type="entry name" value="PBS_linker_sf"/>
</dbReference>
<protein>
    <submittedName>
        <fullName evidence="2">DUF4214 domain-containing protein</fullName>
    </submittedName>
</protein>
<dbReference type="EMBL" id="JANUHC010000007">
    <property type="protein sequence ID" value="MCS0631597.1"/>
    <property type="molecule type" value="Genomic_DNA"/>
</dbReference>